<evidence type="ECO:0000313" key="10">
    <source>
        <dbReference type="EMBL" id="MBB5048564.1"/>
    </source>
</evidence>
<dbReference type="GO" id="GO:0015628">
    <property type="term" value="P:protein secretion by the type II secretion system"/>
    <property type="evidence" value="ECO:0007669"/>
    <property type="project" value="InterPro"/>
</dbReference>
<keyword evidence="8 9" id="KW-0472">Membrane</keyword>
<dbReference type="PANTHER" id="PTHR38779:SF2">
    <property type="entry name" value="TYPE II SECRETION SYSTEM PROTEIN I-RELATED"/>
    <property type="match status" value="1"/>
</dbReference>
<evidence type="ECO:0000256" key="5">
    <source>
        <dbReference type="ARBA" id="ARBA00022519"/>
    </source>
</evidence>
<reference evidence="10 11" key="1">
    <citation type="submission" date="2020-08" db="EMBL/GenBank/DDBJ databases">
        <title>Genomic Encyclopedia of Type Strains, Phase IV (KMG-IV): sequencing the most valuable type-strain genomes for metagenomic binning, comparative biology and taxonomic classification.</title>
        <authorList>
            <person name="Goeker M."/>
        </authorList>
    </citation>
    <scope>NUCLEOTIDE SEQUENCE [LARGE SCALE GENOMIC DNA]</scope>
    <source>
        <strain evidence="10 11">DSM 12706</strain>
    </source>
</reference>
<comment type="subcellular location">
    <subcellularLocation>
        <location evidence="1">Cell inner membrane</location>
        <topology evidence="1">Single-pass membrane protein</topology>
    </subcellularLocation>
</comment>
<feature type="transmembrane region" description="Helical" evidence="9">
    <location>
        <begin position="12"/>
        <end position="37"/>
    </location>
</feature>
<dbReference type="InterPro" id="IPR012902">
    <property type="entry name" value="N_methyl_site"/>
</dbReference>
<dbReference type="PANTHER" id="PTHR38779">
    <property type="entry name" value="TYPE II SECRETION SYSTEM PROTEIN I-RELATED"/>
    <property type="match status" value="1"/>
</dbReference>
<accession>A0A7W7Z5T7</accession>
<dbReference type="InterPro" id="IPR045584">
    <property type="entry name" value="Pilin-like"/>
</dbReference>
<dbReference type="NCBIfam" id="TIGR02532">
    <property type="entry name" value="IV_pilin_GFxxxE"/>
    <property type="match status" value="1"/>
</dbReference>
<keyword evidence="3" id="KW-1003">Cell membrane</keyword>
<name>A0A7W7Z5T7_9BRAD</name>
<keyword evidence="11" id="KW-1185">Reference proteome</keyword>
<evidence type="ECO:0000256" key="8">
    <source>
        <dbReference type="ARBA" id="ARBA00023136"/>
    </source>
</evidence>
<dbReference type="RefSeq" id="WP_184259406.1">
    <property type="nucleotide sequence ID" value="NZ_JACHIH010000022.1"/>
</dbReference>
<dbReference type="Proteomes" id="UP000542353">
    <property type="component" value="Unassembled WGS sequence"/>
</dbReference>
<keyword evidence="6 9" id="KW-0812">Transmembrane</keyword>
<proteinExistence type="inferred from homology"/>
<evidence type="ECO:0000256" key="2">
    <source>
        <dbReference type="ARBA" id="ARBA00008358"/>
    </source>
</evidence>
<comment type="caution">
    <text evidence="10">The sequence shown here is derived from an EMBL/GenBank/DDBJ whole genome shotgun (WGS) entry which is preliminary data.</text>
</comment>
<dbReference type="AlphaFoldDB" id="A0A7W7Z5T7"/>
<sequence>MFRNGRSDPQRGFTLIEVLIALAILAWVLAAIAPVIATTVRGSRNIQDRLAISGIAETLLSGLNDRGSLKVGRTIGESGGHRWSVDVAPLPDRGADNRSNWTPCAVTIQVRAAGGSAIRLTTVVLIARSTG</sequence>
<evidence type="ECO:0000313" key="11">
    <source>
        <dbReference type="Proteomes" id="UP000542353"/>
    </source>
</evidence>
<evidence type="ECO:0000256" key="1">
    <source>
        <dbReference type="ARBA" id="ARBA00004377"/>
    </source>
</evidence>
<dbReference type="PROSITE" id="PS00409">
    <property type="entry name" value="PROKAR_NTER_METHYL"/>
    <property type="match status" value="1"/>
</dbReference>
<dbReference type="Pfam" id="PF07963">
    <property type="entry name" value="N_methyl"/>
    <property type="match status" value="1"/>
</dbReference>
<protein>
    <submittedName>
        <fullName evidence="10">General secretion pathway protein I</fullName>
    </submittedName>
</protein>
<dbReference type="GO" id="GO:0015627">
    <property type="term" value="C:type II protein secretion system complex"/>
    <property type="evidence" value="ECO:0007669"/>
    <property type="project" value="InterPro"/>
</dbReference>
<keyword evidence="5" id="KW-0997">Cell inner membrane</keyword>
<dbReference type="Gene3D" id="3.30.700.10">
    <property type="entry name" value="Glycoprotein, Type 4 Pilin"/>
    <property type="match status" value="1"/>
</dbReference>
<evidence type="ECO:0000256" key="4">
    <source>
        <dbReference type="ARBA" id="ARBA00022481"/>
    </source>
</evidence>
<keyword evidence="4" id="KW-0488">Methylation</keyword>
<keyword evidence="7 9" id="KW-1133">Transmembrane helix</keyword>
<dbReference type="InterPro" id="IPR010052">
    <property type="entry name" value="T2SS_protein-GspI"/>
</dbReference>
<evidence type="ECO:0000256" key="3">
    <source>
        <dbReference type="ARBA" id="ARBA00022475"/>
    </source>
</evidence>
<comment type="similarity">
    <text evidence="2">Belongs to the GSP I family.</text>
</comment>
<dbReference type="GO" id="GO:0005886">
    <property type="term" value="C:plasma membrane"/>
    <property type="evidence" value="ECO:0007669"/>
    <property type="project" value="UniProtKB-SubCell"/>
</dbReference>
<evidence type="ECO:0000256" key="9">
    <source>
        <dbReference type="SAM" id="Phobius"/>
    </source>
</evidence>
<dbReference type="EMBL" id="JACHIH010000022">
    <property type="protein sequence ID" value="MBB5048564.1"/>
    <property type="molecule type" value="Genomic_DNA"/>
</dbReference>
<organism evidence="10 11">
    <name type="scientific">Rhodopseudomonas rhenobacensis</name>
    <dbReference type="NCBI Taxonomy" id="87461"/>
    <lineage>
        <taxon>Bacteria</taxon>
        <taxon>Pseudomonadati</taxon>
        <taxon>Pseudomonadota</taxon>
        <taxon>Alphaproteobacteria</taxon>
        <taxon>Hyphomicrobiales</taxon>
        <taxon>Nitrobacteraceae</taxon>
        <taxon>Rhodopseudomonas</taxon>
    </lineage>
</organism>
<gene>
    <name evidence="10" type="ORF">HNR60_003331</name>
</gene>
<evidence type="ECO:0000256" key="6">
    <source>
        <dbReference type="ARBA" id="ARBA00022692"/>
    </source>
</evidence>
<dbReference type="SUPFAM" id="SSF54523">
    <property type="entry name" value="Pili subunits"/>
    <property type="match status" value="1"/>
</dbReference>
<evidence type="ECO:0000256" key="7">
    <source>
        <dbReference type="ARBA" id="ARBA00022989"/>
    </source>
</evidence>